<gene>
    <name evidence="2" type="ORF">FD35_GL002146</name>
</gene>
<dbReference type="PANTHER" id="PTHR40089:SF1">
    <property type="entry name" value="ETHANOLAMINE PERMEASE EUTH-RELATED"/>
    <property type="match status" value="1"/>
</dbReference>
<keyword evidence="1" id="KW-0812">Transmembrane</keyword>
<evidence type="ECO:0000313" key="3">
    <source>
        <dbReference type="Proteomes" id="UP000051999"/>
    </source>
</evidence>
<dbReference type="EMBL" id="AZFF01000005">
    <property type="protein sequence ID" value="KRL56106.1"/>
    <property type="molecule type" value="Genomic_DNA"/>
</dbReference>
<evidence type="ECO:0000256" key="1">
    <source>
        <dbReference type="SAM" id="Phobius"/>
    </source>
</evidence>
<dbReference type="eggNOG" id="COG3192">
    <property type="taxonomic scope" value="Bacteria"/>
</dbReference>
<feature type="transmembrane region" description="Helical" evidence="1">
    <location>
        <begin position="121"/>
        <end position="145"/>
    </location>
</feature>
<dbReference type="NCBIfam" id="NF011666">
    <property type="entry name" value="PRK15086.1-2"/>
    <property type="match status" value="1"/>
</dbReference>
<keyword evidence="1" id="KW-0472">Membrane</keyword>
<evidence type="ECO:0008006" key="4">
    <source>
        <dbReference type="Google" id="ProtNLM"/>
    </source>
</evidence>
<dbReference type="PATRIC" id="fig|1114972.6.peg.2194"/>
<feature type="transmembrane region" description="Helical" evidence="1">
    <location>
        <begin position="214"/>
        <end position="240"/>
    </location>
</feature>
<evidence type="ECO:0000313" key="2">
    <source>
        <dbReference type="EMBL" id="KRL56106.1"/>
    </source>
</evidence>
<keyword evidence="1" id="KW-1133">Transmembrane helix</keyword>
<feature type="transmembrane region" description="Helical" evidence="1">
    <location>
        <begin position="20"/>
        <end position="39"/>
    </location>
</feature>
<dbReference type="Proteomes" id="UP000051999">
    <property type="component" value="Unassembled WGS sequence"/>
</dbReference>
<dbReference type="PANTHER" id="PTHR40089">
    <property type="entry name" value="ETHANOLAMINE UTILIZATION PROTEIN EUTH"/>
    <property type="match status" value="1"/>
</dbReference>
<proteinExistence type="predicted"/>
<dbReference type="STRING" id="1114972.FD35_GL002146"/>
<dbReference type="AlphaFoldDB" id="A0A0R1RNT8"/>
<dbReference type="NCBIfam" id="NF011667">
    <property type="entry name" value="PRK15086.1-3"/>
    <property type="match status" value="1"/>
</dbReference>
<keyword evidence="3" id="KW-1185">Reference proteome</keyword>
<feature type="transmembrane region" description="Helical" evidence="1">
    <location>
        <begin position="345"/>
        <end position="368"/>
    </location>
</feature>
<feature type="transmembrane region" description="Helical" evidence="1">
    <location>
        <begin position="51"/>
        <end position="72"/>
    </location>
</feature>
<dbReference type="GO" id="GO:0034228">
    <property type="term" value="F:ethanolamine transmembrane transporter activity"/>
    <property type="evidence" value="ECO:0007669"/>
    <property type="project" value="InterPro"/>
</dbReference>
<comment type="caution">
    <text evidence="2">The sequence shown here is derived from an EMBL/GenBank/DDBJ whole genome shotgun (WGS) entry which is preliminary data.</text>
</comment>
<feature type="transmembrane region" description="Helical" evidence="1">
    <location>
        <begin position="151"/>
        <end position="174"/>
    </location>
</feature>
<accession>A0A0R1RNT8</accession>
<feature type="transmembrane region" description="Helical" evidence="1">
    <location>
        <begin position="318"/>
        <end position="339"/>
    </location>
</feature>
<dbReference type="GO" id="GO:0005886">
    <property type="term" value="C:plasma membrane"/>
    <property type="evidence" value="ECO:0007669"/>
    <property type="project" value="TreeGrafter"/>
</dbReference>
<protein>
    <recommendedName>
        <fullName evidence="4">Ethanolamine utilization protein EutH</fullName>
    </recommendedName>
</protein>
<dbReference type="Pfam" id="PF04346">
    <property type="entry name" value="EutH"/>
    <property type="match status" value="1"/>
</dbReference>
<name>A0A0R1RNT8_9LACO</name>
<dbReference type="PIRSF" id="PIRSF019466">
    <property type="entry name" value="EutH"/>
    <property type="match status" value="1"/>
</dbReference>
<sequence>MQTFLVLPLEGASGMGINEIIMYIMVIFMALGAIDKMLGNRFGLGAKFEEGIMAMGSLAMSMVGIIILAPILAKLLSPVVVPFYRMLGADPSMFATSLIAIDMGGFQLAQQMALNTQAGLFAGVILGSMMGPTIVFSIPVALGIIDKKDHRFLATGILSGMVTIPIGCFVGGLIMGMPLIIILKNLVPIILFAVLIALGMWFKPEAMIKGFSVFGQIIVIIGTFGLALGAVQSMVGVTLIPGIGSVRAGIQTVGSIALTLSGAFTLVYVITKVFNKPLVRLGKALGMNETAAAGLVATLANNIPMFEMMKDMDDRGKIINVAFSVSAAFVFGDHLGFTAGVAKGMIFPMIVSKLVAGVTAIAVAMFMANRVLGNNDHKSQNELDNKQKVNVDEH</sequence>
<dbReference type="InterPro" id="IPR007441">
    <property type="entry name" value="EutH"/>
</dbReference>
<reference evidence="2 3" key="1">
    <citation type="journal article" date="2015" name="Genome Announc.">
        <title>Expanding the biotechnology potential of lactobacilli through comparative genomics of 213 strains and associated genera.</title>
        <authorList>
            <person name="Sun Z."/>
            <person name="Harris H.M."/>
            <person name="McCann A."/>
            <person name="Guo C."/>
            <person name="Argimon S."/>
            <person name="Zhang W."/>
            <person name="Yang X."/>
            <person name="Jeffery I.B."/>
            <person name="Cooney J.C."/>
            <person name="Kagawa T.F."/>
            <person name="Liu W."/>
            <person name="Song Y."/>
            <person name="Salvetti E."/>
            <person name="Wrobel A."/>
            <person name="Rasinkangas P."/>
            <person name="Parkhill J."/>
            <person name="Rea M.C."/>
            <person name="O'Sullivan O."/>
            <person name="Ritari J."/>
            <person name="Douillard F.P."/>
            <person name="Paul Ross R."/>
            <person name="Yang R."/>
            <person name="Briner A.E."/>
            <person name="Felis G.E."/>
            <person name="de Vos W.M."/>
            <person name="Barrangou R."/>
            <person name="Klaenhammer T.R."/>
            <person name="Caufield P.W."/>
            <person name="Cui Y."/>
            <person name="Zhang H."/>
            <person name="O'Toole P.W."/>
        </authorList>
    </citation>
    <scope>NUCLEOTIDE SEQUENCE [LARGE SCALE GENOMIC DNA]</scope>
    <source>
        <strain evidence="2 3">DSM 15814</strain>
    </source>
</reference>
<organism evidence="2 3">
    <name type="scientific">Furfurilactobacillus rossiae DSM 15814</name>
    <dbReference type="NCBI Taxonomy" id="1114972"/>
    <lineage>
        <taxon>Bacteria</taxon>
        <taxon>Bacillati</taxon>
        <taxon>Bacillota</taxon>
        <taxon>Bacilli</taxon>
        <taxon>Lactobacillales</taxon>
        <taxon>Lactobacillaceae</taxon>
        <taxon>Furfurilactobacillus</taxon>
    </lineage>
</organism>
<feature type="transmembrane region" description="Helical" evidence="1">
    <location>
        <begin position="252"/>
        <end position="270"/>
    </location>
</feature>
<feature type="transmembrane region" description="Helical" evidence="1">
    <location>
        <begin position="181"/>
        <end position="202"/>
    </location>
</feature>